<accession>A0ABM5U7R0</accession>
<gene>
    <name evidence="1" type="ORF">FNO190_1602</name>
</gene>
<organism evidence="1 2">
    <name type="scientific">Francisella orientalis</name>
    <dbReference type="NCBI Taxonomy" id="299583"/>
    <lineage>
        <taxon>Bacteria</taxon>
        <taxon>Pseudomonadati</taxon>
        <taxon>Pseudomonadota</taxon>
        <taxon>Gammaproteobacteria</taxon>
        <taxon>Thiotrichales</taxon>
        <taxon>Francisellaceae</taxon>
        <taxon>Francisella</taxon>
    </lineage>
</organism>
<dbReference type="EMBL" id="CP011923">
    <property type="protein sequence ID" value="AKN89211.1"/>
    <property type="molecule type" value="Genomic_DNA"/>
</dbReference>
<proteinExistence type="predicted"/>
<evidence type="ECO:0000313" key="1">
    <source>
        <dbReference type="EMBL" id="AKN89211.1"/>
    </source>
</evidence>
<name>A0ABM5U7R0_9GAMM</name>
<sequence>MGFTMPLSVTTNAVCSYHTFSPLPFFKKRRFIFCCTFRRLTPPRRYLASCSIKPGLSSLMKSTTVRLTLYY</sequence>
<reference evidence="1" key="1">
    <citation type="submission" date="2017-08" db="EMBL/GenBank/DDBJ databases">
        <title>Complete Genome Sequence of Francisella noatunensis subsp. orientalis strain FNO190.</title>
        <authorList>
            <person name="Pereira F.L."/>
            <person name="Goncalves L.A."/>
            <person name="Guilherme T.C."/>
            <person name="Soares S.C."/>
            <person name="Dorella F.A."/>
            <person name="Carvalho A.F."/>
            <person name="Leibowitz M.P."/>
            <person name="Leal C.A.G."/>
            <person name="Azevedo V.A.C."/>
            <person name="Figueiredo H.C.P."/>
        </authorList>
    </citation>
    <scope>NUCLEOTIDE SEQUENCE</scope>
    <source>
        <strain evidence="1">FNO190</strain>
    </source>
</reference>
<protein>
    <submittedName>
        <fullName evidence="1">Uncharacterized protein</fullName>
    </submittedName>
</protein>
<keyword evidence="2" id="KW-1185">Reference proteome</keyword>
<evidence type="ECO:0000313" key="2">
    <source>
        <dbReference type="Proteomes" id="UP000035930"/>
    </source>
</evidence>
<dbReference type="Proteomes" id="UP000035930">
    <property type="component" value="Chromosome"/>
</dbReference>